<dbReference type="OrthoDB" id="9792935at2"/>
<gene>
    <name evidence="6" type="ORF">CR162_03070</name>
</gene>
<dbReference type="PANTHER" id="PTHR22604:SF105">
    <property type="entry name" value="TRANS-1,2-DIHYDROBENZENE-1,2-DIOL DEHYDROGENASE"/>
    <property type="match status" value="1"/>
</dbReference>
<dbReference type="Pfam" id="PF01408">
    <property type="entry name" value="GFO_IDH_MocA"/>
    <property type="match status" value="1"/>
</dbReference>
<dbReference type="AlphaFoldDB" id="A0A2C7AFT6"/>
<dbReference type="EMBL" id="PDNU01000003">
    <property type="protein sequence ID" value="PHK96335.1"/>
    <property type="molecule type" value="Genomic_DNA"/>
</dbReference>
<dbReference type="InterPro" id="IPR036291">
    <property type="entry name" value="NAD(P)-bd_dom_sf"/>
</dbReference>
<accession>A0A2C7AFT6</accession>
<comment type="caution">
    <text evidence="6">The sequence shown here is derived from an EMBL/GenBank/DDBJ whole genome shotgun (WGS) entry which is preliminary data.</text>
</comment>
<dbReference type="Gene3D" id="3.30.360.10">
    <property type="entry name" value="Dihydrodipicolinate Reductase, domain 2"/>
    <property type="match status" value="1"/>
</dbReference>
<name>A0A2C7AFT6_9PROT</name>
<evidence type="ECO:0000256" key="3">
    <source>
        <dbReference type="SAM" id="MobiDB-lite"/>
    </source>
</evidence>
<dbReference type="InterPro" id="IPR000683">
    <property type="entry name" value="Gfo/Idh/MocA-like_OxRdtase_N"/>
</dbReference>
<dbReference type="RefSeq" id="WP_099094065.1">
    <property type="nucleotide sequence ID" value="NZ_PDNU01000003.1"/>
</dbReference>
<feature type="region of interest" description="Disordered" evidence="3">
    <location>
        <begin position="407"/>
        <end position="430"/>
    </location>
</feature>
<dbReference type="SUPFAM" id="SSF55347">
    <property type="entry name" value="Glyceraldehyde-3-phosphate dehydrogenase-like, C-terminal domain"/>
    <property type="match status" value="1"/>
</dbReference>
<dbReference type="SUPFAM" id="SSF51735">
    <property type="entry name" value="NAD(P)-binding Rossmann-fold domains"/>
    <property type="match status" value="1"/>
</dbReference>
<dbReference type="Gene3D" id="3.40.50.720">
    <property type="entry name" value="NAD(P)-binding Rossmann-like Domain"/>
    <property type="match status" value="1"/>
</dbReference>
<feature type="compositionally biased region" description="Pro residues" evidence="3">
    <location>
        <begin position="63"/>
        <end position="73"/>
    </location>
</feature>
<dbReference type="InterPro" id="IPR008354">
    <property type="entry name" value="Glc-Fru_OxRdtase_bac"/>
</dbReference>
<evidence type="ECO:0000256" key="2">
    <source>
        <dbReference type="ARBA" id="ARBA00023002"/>
    </source>
</evidence>
<keyword evidence="2" id="KW-0560">Oxidoreductase</keyword>
<dbReference type="PANTHER" id="PTHR22604">
    <property type="entry name" value="OXIDOREDUCTASES"/>
    <property type="match status" value="1"/>
</dbReference>
<feature type="domain" description="Gfo/Idh/MocA-like oxidoreductase N-terminal" evidence="4">
    <location>
        <begin position="78"/>
        <end position="201"/>
    </location>
</feature>
<dbReference type="Pfam" id="PF22725">
    <property type="entry name" value="GFO_IDH_MocA_C3"/>
    <property type="match status" value="1"/>
</dbReference>
<evidence type="ECO:0000313" key="7">
    <source>
        <dbReference type="Proteomes" id="UP000223527"/>
    </source>
</evidence>
<dbReference type="GO" id="GO:0000166">
    <property type="term" value="F:nucleotide binding"/>
    <property type="evidence" value="ECO:0007669"/>
    <property type="project" value="InterPro"/>
</dbReference>
<sequence length="430" mass="46801">MSLLFPPLSRRGLVGTGTLGLLGAGLARPAAAAGPQPPQPADIGRVENGRVTFPNWKGEADRPSPPPPAPLPPGQRVGFALVGLGRLSLEELLPAFGECRRARPVALVSGTPEKARAVAEQYGIRREAIYDYASFDSIRDNPDIQVVYVVLPNGMHHEFTLRAARAGKHVLCEKPMANTAAEAQEMVEACRAAGVKLMVAYRCQHEPYNRQAVDLLRAGELGRPRFMEAMNTQVQGEVAQWRFSKALAGGGALPDIGLYCLNAARFYSGEEPVEVFARIDSPRDDPRYREVEESMAFMLRFPSGLIANCACSYGAHESKDLRVRLEKGWIDVENAFAYRGQSLRLARRVGKAEGIEERRLGQRNQFAAEMDHMAQCVLAGRAPRTPGEEGLQDHRVMEALYERARSGGPVGLPAVAGPDATRGPGLEEEG</sequence>
<dbReference type="InterPro" id="IPR055170">
    <property type="entry name" value="GFO_IDH_MocA-like_dom"/>
</dbReference>
<dbReference type="PRINTS" id="PR01775">
    <property type="entry name" value="GLFROXRDTASE"/>
</dbReference>
<evidence type="ECO:0000259" key="4">
    <source>
        <dbReference type="Pfam" id="PF01408"/>
    </source>
</evidence>
<dbReference type="Proteomes" id="UP000223527">
    <property type="component" value="Unassembled WGS sequence"/>
</dbReference>
<reference evidence="6 7" key="1">
    <citation type="submission" date="2017-10" db="EMBL/GenBank/DDBJ databases">
        <authorList>
            <person name="Banno H."/>
            <person name="Chua N.-H."/>
        </authorList>
    </citation>
    <scope>NUCLEOTIDE SEQUENCE [LARGE SCALE GENOMIC DNA]</scope>
    <source>
        <strain evidence="6 7">YW11</strain>
    </source>
</reference>
<proteinExistence type="inferred from homology"/>
<dbReference type="InterPro" id="IPR006311">
    <property type="entry name" value="TAT_signal"/>
</dbReference>
<evidence type="ECO:0000313" key="6">
    <source>
        <dbReference type="EMBL" id="PHK96335.1"/>
    </source>
</evidence>
<protein>
    <submittedName>
        <fullName evidence="6">Oxidoreductase</fullName>
    </submittedName>
</protein>
<comment type="similarity">
    <text evidence="1">Belongs to the Gfo/Idh/MocA family.</text>
</comment>
<feature type="region of interest" description="Disordered" evidence="3">
    <location>
        <begin position="53"/>
        <end position="74"/>
    </location>
</feature>
<organism evidence="6 7">
    <name type="scientific">Teichococcus rhizosphaerae</name>
    <dbReference type="NCBI Taxonomy" id="1335062"/>
    <lineage>
        <taxon>Bacteria</taxon>
        <taxon>Pseudomonadati</taxon>
        <taxon>Pseudomonadota</taxon>
        <taxon>Alphaproteobacteria</taxon>
        <taxon>Acetobacterales</taxon>
        <taxon>Roseomonadaceae</taxon>
        <taxon>Roseomonas</taxon>
    </lineage>
</organism>
<dbReference type="InterPro" id="IPR050984">
    <property type="entry name" value="Gfo/Idh/MocA_domain"/>
</dbReference>
<keyword evidence="7" id="KW-1185">Reference proteome</keyword>
<evidence type="ECO:0000259" key="5">
    <source>
        <dbReference type="Pfam" id="PF22725"/>
    </source>
</evidence>
<feature type="domain" description="GFO/IDH/MocA-like oxidoreductase" evidence="5">
    <location>
        <begin position="210"/>
        <end position="330"/>
    </location>
</feature>
<evidence type="ECO:0000256" key="1">
    <source>
        <dbReference type="ARBA" id="ARBA00010928"/>
    </source>
</evidence>
<dbReference type="PROSITE" id="PS51318">
    <property type="entry name" value="TAT"/>
    <property type="match status" value="1"/>
</dbReference>
<dbReference type="GO" id="GO:0016491">
    <property type="term" value="F:oxidoreductase activity"/>
    <property type="evidence" value="ECO:0007669"/>
    <property type="project" value="UniProtKB-KW"/>
</dbReference>